<dbReference type="InterPro" id="IPR009061">
    <property type="entry name" value="DNA-bd_dom_put_sf"/>
</dbReference>
<sequence>MKVSLSWLKEYIPVDMAVTELTERLTMVGLEVDSVEDRYAWLNSVRIGRVVSVEPHPNADKLKLCHVDVGDRTVRVVCGAPNVAPGMLSPLALPGTVFPNGKRVEKGVIRGESSDGMLCSEAELELGTDGDGIMVITDVALTTGTPLPQALNLSDATIEIDLTPNRPDCLSIMGVAREIGFFQNRKIVRPEIRLPRGDDNIRERTSVTIEDPEHCPRYAARLIEGIHVKPSPFWLQDRLLSVGLRPINNIVDVTNFVMMETGQPLHAFDFDHLAGHRIVVRTAKAGEKFTTLDGKERSLTAEMLMICDGEGPVAVAGVMGGLNSEIEGSTTRVLIESAYFDPVSIRKTAKTLGLATDASHRFERGVDPEGTLFALNRAAQLMLETGGGRLVEGVIDERPIRVENSPITLSIQAVNRHLGIILTRDAVSEMLQAIEFGVTHETEDLLTVIPPPFRVDVFRPEDLMEEIARLWGYNRIPVTFPRLPSQGVRFDPHIVLRNRIKDLLAGYGFAETINYSFIDEAAVDKLRLKPNASQRRMLHILNPLTEDQSVMRTSLLPGLLTTVARNFAQQNRNLKLFEVGMTFLSNGQDRLPDEVEMVAGVWTGTRQPISWFARESACDFYDLKGVVEALAADLGISDLRFSAASDSACDYTRTGHSAIITAGATRVGIMGELHPDVVKQYDLKQTAFIFELQLELLRPFVSDAKQAQPIPKFPSTDRDITLIVDSAVEAGAIVTTVTEAQEPLVEEAFLFDVYDGENIPEGKKSISIRIVYRSSNETLEDDVVSPVHAKISSLLMRTFNATFPT</sequence>
<organism evidence="20 21">
    <name type="scientific">Desulfococcus multivorans DSM 2059</name>
    <dbReference type="NCBI Taxonomy" id="1121405"/>
    <lineage>
        <taxon>Bacteria</taxon>
        <taxon>Pseudomonadati</taxon>
        <taxon>Thermodesulfobacteriota</taxon>
        <taxon>Desulfobacteria</taxon>
        <taxon>Desulfobacterales</taxon>
        <taxon>Desulfococcaceae</taxon>
        <taxon>Desulfococcus</taxon>
    </lineage>
</organism>
<keyword evidence="6 15" id="KW-0436">Ligase</keyword>
<gene>
    <name evidence="15" type="primary">pheT</name>
    <name evidence="20" type="ORF">dsmv_3751</name>
</gene>
<dbReference type="InterPro" id="IPR020825">
    <property type="entry name" value="Phe-tRNA_synthase-like_B3/B4"/>
</dbReference>
<dbReference type="PATRIC" id="fig|1121405.3.peg.233"/>
<feature type="binding site" evidence="15">
    <location>
        <position position="465"/>
    </location>
    <ligand>
        <name>Mg(2+)</name>
        <dbReference type="ChEBI" id="CHEBI:18420"/>
        <note>shared with alpha subunit</note>
    </ligand>
</feature>
<comment type="subunit">
    <text evidence="3 15">Tetramer of two alpha and two beta subunits.</text>
</comment>
<dbReference type="Proteomes" id="UP000014977">
    <property type="component" value="Unassembled WGS sequence"/>
</dbReference>
<dbReference type="InterPro" id="IPR033714">
    <property type="entry name" value="tRNA_bind_bactPheRS"/>
</dbReference>
<dbReference type="InterPro" id="IPR005147">
    <property type="entry name" value="tRNA_synthase_B5-dom"/>
</dbReference>
<dbReference type="GO" id="GO:0009328">
    <property type="term" value="C:phenylalanine-tRNA ligase complex"/>
    <property type="evidence" value="ECO:0007669"/>
    <property type="project" value="TreeGrafter"/>
</dbReference>
<dbReference type="Pfam" id="PF17759">
    <property type="entry name" value="tRNA_synthFbeta"/>
    <property type="match status" value="1"/>
</dbReference>
<dbReference type="GO" id="GO:0004826">
    <property type="term" value="F:phenylalanine-tRNA ligase activity"/>
    <property type="evidence" value="ECO:0007669"/>
    <property type="project" value="UniProtKB-UniRule"/>
</dbReference>
<dbReference type="EC" id="6.1.1.20" evidence="15"/>
<comment type="cofactor">
    <cofactor evidence="15">
        <name>Mg(2+)</name>
        <dbReference type="ChEBI" id="CHEBI:18420"/>
    </cofactor>
    <text evidence="15">Binds 2 magnesium ions per tetramer.</text>
</comment>
<evidence type="ECO:0000256" key="3">
    <source>
        <dbReference type="ARBA" id="ARBA00011209"/>
    </source>
</evidence>
<keyword evidence="12 15" id="KW-0648">Protein biosynthesis</keyword>
<dbReference type="RefSeq" id="WP_020875358.1">
    <property type="nucleotide sequence ID" value="NZ_ATHJ01000014.1"/>
</dbReference>
<keyword evidence="4 15" id="KW-0963">Cytoplasm</keyword>
<dbReference type="SMART" id="SM00874">
    <property type="entry name" value="B5"/>
    <property type="match status" value="1"/>
</dbReference>
<evidence type="ECO:0000259" key="19">
    <source>
        <dbReference type="PROSITE" id="PS51483"/>
    </source>
</evidence>
<dbReference type="SMART" id="SM00896">
    <property type="entry name" value="FDX-ACB"/>
    <property type="match status" value="1"/>
</dbReference>
<dbReference type="EMBL" id="ATHJ01000014">
    <property type="protein sequence ID" value="EPR44848.1"/>
    <property type="molecule type" value="Genomic_DNA"/>
</dbReference>
<proteinExistence type="inferred from homology"/>
<evidence type="ECO:0000256" key="4">
    <source>
        <dbReference type="ARBA" id="ARBA00022490"/>
    </source>
</evidence>
<dbReference type="SUPFAM" id="SSF56037">
    <property type="entry name" value="PheT/TilS domain"/>
    <property type="match status" value="1"/>
</dbReference>
<keyword evidence="8 15" id="KW-0547">Nucleotide-binding</keyword>
<evidence type="ECO:0000256" key="2">
    <source>
        <dbReference type="ARBA" id="ARBA00008653"/>
    </source>
</evidence>
<reference evidence="20 21" key="1">
    <citation type="journal article" date="2013" name="Genome Announc.">
        <title>Draft genome sequences for three mercury-methylating, sulfate-reducing bacteria.</title>
        <authorList>
            <person name="Brown S.D."/>
            <person name="Hurt R.A.Jr."/>
            <person name="Gilmour C.C."/>
            <person name="Elias D.A."/>
        </authorList>
    </citation>
    <scope>NUCLEOTIDE SEQUENCE [LARGE SCALE GENOMIC DNA]</scope>
    <source>
        <strain evidence="20 21">DSM 2059</strain>
    </source>
</reference>
<evidence type="ECO:0000256" key="16">
    <source>
        <dbReference type="PROSITE-ProRule" id="PRU00209"/>
    </source>
</evidence>
<keyword evidence="9 15" id="KW-0067">ATP-binding</keyword>
<dbReference type="Pfam" id="PF03483">
    <property type="entry name" value="B3_4"/>
    <property type="match status" value="1"/>
</dbReference>
<dbReference type="GO" id="GO:0005524">
    <property type="term" value="F:ATP binding"/>
    <property type="evidence" value="ECO:0007669"/>
    <property type="project" value="UniProtKB-UniRule"/>
</dbReference>
<feature type="domain" description="B5" evidence="19">
    <location>
        <begin position="402"/>
        <end position="478"/>
    </location>
</feature>
<dbReference type="GO" id="GO:0006432">
    <property type="term" value="P:phenylalanyl-tRNA aminoacylation"/>
    <property type="evidence" value="ECO:0007669"/>
    <property type="project" value="UniProtKB-UniRule"/>
</dbReference>
<dbReference type="SUPFAM" id="SSF50249">
    <property type="entry name" value="Nucleic acid-binding proteins"/>
    <property type="match status" value="1"/>
</dbReference>
<evidence type="ECO:0000256" key="6">
    <source>
        <dbReference type="ARBA" id="ARBA00022598"/>
    </source>
</evidence>
<evidence type="ECO:0000259" key="18">
    <source>
        <dbReference type="PROSITE" id="PS51447"/>
    </source>
</evidence>
<dbReference type="SMART" id="SM00873">
    <property type="entry name" value="B3_4"/>
    <property type="match status" value="1"/>
</dbReference>
<evidence type="ECO:0000256" key="11">
    <source>
        <dbReference type="ARBA" id="ARBA00022884"/>
    </source>
</evidence>
<dbReference type="InterPro" id="IPR045060">
    <property type="entry name" value="Phe-tRNA-ligase_IIc_bsu"/>
</dbReference>
<dbReference type="NCBIfam" id="NF045760">
    <property type="entry name" value="YtpR"/>
    <property type="match status" value="1"/>
</dbReference>
<dbReference type="Pfam" id="PF01588">
    <property type="entry name" value="tRNA_bind"/>
    <property type="match status" value="1"/>
</dbReference>
<dbReference type="Gene3D" id="3.30.70.380">
    <property type="entry name" value="Ferrodoxin-fold anticodon-binding domain"/>
    <property type="match status" value="1"/>
</dbReference>
<dbReference type="SUPFAM" id="SSF54991">
    <property type="entry name" value="Anticodon-binding domain of PheRS"/>
    <property type="match status" value="1"/>
</dbReference>
<accession>S7VJW8</accession>
<feature type="domain" description="FDX-ACB" evidence="18">
    <location>
        <begin position="711"/>
        <end position="804"/>
    </location>
</feature>
<dbReference type="Gene3D" id="3.30.930.10">
    <property type="entry name" value="Bira Bifunctional Protein, Domain 2"/>
    <property type="match status" value="1"/>
</dbReference>
<keyword evidence="10 15" id="KW-0460">Magnesium</keyword>
<dbReference type="PROSITE" id="PS51483">
    <property type="entry name" value="B5"/>
    <property type="match status" value="1"/>
</dbReference>
<dbReference type="PANTHER" id="PTHR10947">
    <property type="entry name" value="PHENYLALANYL-TRNA SYNTHETASE BETA CHAIN AND LEUCINE-RICH REPEAT-CONTAINING PROTEIN 47"/>
    <property type="match status" value="1"/>
</dbReference>
<dbReference type="SUPFAM" id="SSF55681">
    <property type="entry name" value="Class II aaRS and biotin synthetases"/>
    <property type="match status" value="1"/>
</dbReference>
<evidence type="ECO:0000256" key="15">
    <source>
        <dbReference type="HAMAP-Rule" id="MF_00283"/>
    </source>
</evidence>
<dbReference type="PROSITE" id="PS51447">
    <property type="entry name" value="FDX_ACB"/>
    <property type="match status" value="1"/>
</dbReference>
<dbReference type="InterPro" id="IPR005121">
    <property type="entry name" value="Fdx_antiC-bd"/>
</dbReference>
<dbReference type="InterPro" id="IPR012340">
    <property type="entry name" value="NA-bd_OB-fold"/>
</dbReference>
<dbReference type="NCBIfam" id="TIGR00472">
    <property type="entry name" value="pheT_bact"/>
    <property type="match status" value="1"/>
</dbReference>
<dbReference type="InterPro" id="IPR005146">
    <property type="entry name" value="B3/B4_tRNA-bd"/>
</dbReference>
<dbReference type="Pfam" id="PF03484">
    <property type="entry name" value="B5"/>
    <property type="match status" value="1"/>
</dbReference>
<dbReference type="InterPro" id="IPR004532">
    <property type="entry name" value="Phe-tRNA-ligase_IIc_bsu_bact"/>
</dbReference>
<feature type="domain" description="TRNA-binding" evidence="17">
    <location>
        <begin position="39"/>
        <end position="148"/>
    </location>
</feature>
<feature type="binding site" evidence="15">
    <location>
        <position position="456"/>
    </location>
    <ligand>
        <name>Mg(2+)</name>
        <dbReference type="ChEBI" id="CHEBI:18420"/>
        <note>shared with alpha subunit</note>
    </ligand>
</feature>
<dbReference type="FunFam" id="3.50.40.10:FF:000001">
    <property type="entry name" value="Phenylalanine--tRNA ligase beta subunit"/>
    <property type="match status" value="1"/>
</dbReference>
<protein>
    <recommendedName>
        <fullName evidence="15">Phenylalanine--tRNA ligase beta subunit</fullName>
        <ecNumber evidence="15">6.1.1.20</ecNumber>
    </recommendedName>
    <alternativeName>
        <fullName evidence="15">Phenylalanyl-tRNA synthetase beta subunit</fullName>
        <shortName evidence="15">PheRS</shortName>
    </alternativeName>
</protein>
<evidence type="ECO:0000256" key="14">
    <source>
        <dbReference type="ARBA" id="ARBA00049255"/>
    </source>
</evidence>
<dbReference type="Pfam" id="PF03147">
    <property type="entry name" value="FDX-ACB"/>
    <property type="match status" value="1"/>
</dbReference>
<keyword evidence="21" id="KW-1185">Reference proteome</keyword>
<dbReference type="CDD" id="cd02796">
    <property type="entry name" value="tRNA_bind_bactPheRS"/>
    <property type="match status" value="1"/>
</dbReference>
<keyword evidence="7 15" id="KW-0479">Metal-binding</keyword>
<evidence type="ECO:0000256" key="7">
    <source>
        <dbReference type="ARBA" id="ARBA00022723"/>
    </source>
</evidence>
<keyword evidence="5 16" id="KW-0820">tRNA-binding</keyword>
<dbReference type="InterPro" id="IPR045864">
    <property type="entry name" value="aa-tRNA-synth_II/BPL/LPL"/>
</dbReference>
<comment type="similarity">
    <text evidence="2 15">Belongs to the phenylalanyl-tRNA synthetase beta subunit family. Type 1 subfamily.</text>
</comment>
<dbReference type="Gene3D" id="3.30.56.10">
    <property type="match status" value="2"/>
</dbReference>
<comment type="subcellular location">
    <subcellularLocation>
        <location evidence="1 15">Cytoplasm</location>
    </subcellularLocation>
</comment>
<dbReference type="STRING" id="897.B2D07_19365"/>
<dbReference type="HAMAP" id="MF_00283">
    <property type="entry name" value="Phe_tRNA_synth_beta1"/>
    <property type="match status" value="1"/>
</dbReference>
<evidence type="ECO:0000256" key="8">
    <source>
        <dbReference type="ARBA" id="ARBA00022741"/>
    </source>
</evidence>
<evidence type="ECO:0000256" key="13">
    <source>
        <dbReference type="ARBA" id="ARBA00023146"/>
    </source>
</evidence>
<evidence type="ECO:0000259" key="17">
    <source>
        <dbReference type="PROSITE" id="PS50886"/>
    </source>
</evidence>
<feature type="binding site" evidence="15">
    <location>
        <position position="462"/>
    </location>
    <ligand>
        <name>Mg(2+)</name>
        <dbReference type="ChEBI" id="CHEBI:18420"/>
        <note>shared with alpha subunit</note>
    </ligand>
</feature>
<dbReference type="GO" id="GO:0000287">
    <property type="term" value="F:magnesium ion binding"/>
    <property type="evidence" value="ECO:0007669"/>
    <property type="project" value="UniProtKB-UniRule"/>
</dbReference>
<dbReference type="PROSITE" id="PS50886">
    <property type="entry name" value="TRBD"/>
    <property type="match status" value="1"/>
</dbReference>
<comment type="catalytic activity">
    <reaction evidence="14 15">
        <text>tRNA(Phe) + L-phenylalanine + ATP = L-phenylalanyl-tRNA(Phe) + AMP + diphosphate + H(+)</text>
        <dbReference type="Rhea" id="RHEA:19413"/>
        <dbReference type="Rhea" id="RHEA-COMP:9668"/>
        <dbReference type="Rhea" id="RHEA-COMP:9699"/>
        <dbReference type="ChEBI" id="CHEBI:15378"/>
        <dbReference type="ChEBI" id="CHEBI:30616"/>
        <dbReference type="ChEBI" id="CHEBI:33019"/>
        <dbReference type="ChEBI" id="CHEBI:58095"/>
        <dbReference type="ChEBI" id="CHEBI:78442"/>
        <dbReference type="ChEBI" id="CHEBI:78531"/>
        <dbReference type="ChEBI" id="CHEBI:456215"/>
        <dbReference type="EC" id="6.1.1.20"/>
    </reaction>
</comment>
<comment type="caution">
    <text evidence="20">The sequence shown here is derived from an EMBL/GenBank/DDBJ whole genome shotgun (WGS) entry which is preliminary data.</text>
</comment>
<dbReference type="GO" id="GO:0000049">
    <property type="term" value="F:tRNA binding"/>
    <property type="evidence" value="ECO:0007669"/>
    <property type="project" value="UniProtKB-UniRule"/>
</dbReference>
<dbReference type="AlphaFoldDB" id="S7VJW8"/>
<dbReference type="Gene3D" id="2.40.50.140">
    <property type="entry name" value="Nucleic acid-binding proteins"/>
    <property type="match status" value="1"/>
</dbReference>
<evidence type="ECO:0000313" key="21">
    <source>
        <dbReference type="Proteomes" id="UP000014977"/>
    </source>
</evidence>
<dbReference type="InterPro" id="IPR041616">
    <property type="entry name" value="PheRS_beta_core"/>
</dbReference>
<dbReference type="CDD" id="cd00769">
    <property type="entry name" value="PheRS_beta_core"/>
    <property type="match status" value="1"/>
</dbReference>
<evidence type="ECO:0000256" key="12">
    <source>
        <dbReference type="ARBA" id="ARBA00022917"/>
    </source>
</evidence>
<dbReference type="SUPFAM" id="SSF46955">
    <property type="entry name" value="Putative DNA-binding domain"/>
    <property type="match status" value="1"/>
</dbReference>
<dbReference type="InterPro" id="IPR036690">
    <property type="entry name" value="Fdx_antiC-bd_sf"/>
</dbReference>
<evidence type="ECO:0000313" key="20">
    <source>
        <dbReference type="EMBL" id="EPR44848.1"/>
    </source>
</evidence>
<dbReference type="OrthoDB" id="9805455at2"/>
<dbReference type="eggNOG" id="COG0072">
    <property type="taxonomic scope" value="Bacteria"/>
</dbReference>
<evidence type="ECO:0000256" key="10">
    <source>
        <dbReference type="ARBA" id="ARBA00022842"/>
    </source>
</evidence>
<dbReference type="InterPro" id="IPR002547">
    <property type="entry name" value="tRNA-bd_dom"/>
</dbReference>
<keyword evidence="11 16" id="KW-0694">RNA-binding</keyword>
<evidence type="ECO:0000256" key="1">
    <source>
        <dbReference type="ARBA" id="ARBA00004496"/>
    </source>
</evidence>
<dbReference type="PANTHER" id="PTHR10947:SF0">
    <property type="entry name" value="PHENYLALANINE--TRNA LIGASE BETA SUBUNIT"/>
    <property type="match status" value="1"/>
</dbReference>
<dbReference type="Gene3D" id="3.50.40.10">
    <property type="entry name" value="Phenylalanyl-trna Synthetase, Chain B, domain 3"/>
    <property type="match status" value="1"/>
</dbReference>
<evidence type="ECO:0000256" key="5">
    <source>
        <dbReference type="ARBA" id="ARBA00022555"/>
    </source>
</evidence>
<feature type="binding site" evidence="15">
    <location>
        <position position="466"/>
    </location>
    <ligand>
        <name>Mg(2+)</name>
        <dbReference type="ChEBI" id="CHEBI:18420"/>
        <note>shared with alpha subunit</note>
    </ligand>
</feature>
<evidence type="ECO:0000256" key="9">
    <source>
        <dbReference type="ARBA" id="ARBA00022840"/>
    </source>
</evidence>
<keyword evidence="13 15" id="KW-0030">Aminoacyl-tRNA synthetase</keyword>
<name>S7VJW8_DESML</name>